<evidence type="ECO:0000313" key="2">
    <source>
        <dbReference type="Proteomes" id="UP000825009"/>
    </source>
</evidence>
<dbReference type="KEGG" id="gce:KYE46_17395"/>
<dbReference type="GO" id="GO:0016740">
    <property type="term" value="F:transferase activity"/>
    <property type="evidence" value="ECO:0007669"/>
    <property type="project" value="UniProtKB-KW"/>
</dbReference>
<keyword evidence="1" id="KW-0808">Transferase</keyword>
<gene>
    <name evidence="1" type="ORF">KYE46_17395</name>
</gene>
<dbReference type="EMBL" id="CP079194">
    <property type="protein sequence ID" value="QXT39669.1"/>
    <property type="molecule type" value="Genomic_DNA"/>
</dbReference>
<evidence type="ECO:0000313" key="1">
    <source>
        <dbReference type="EMBL" id="QXT39669.1"/>
    </source>
</evidence>
<protein>
    <submittedName>
        <fullName evidence="1">Rhamnosyl transferase</fullName>
    </submittedName>
</protein>
<dbReference type="AlphaFoldDB" id="A0A8F6YA75"/>
<organism evidence="1 2">
    <name type="scientific">Gymnodinialimonas ceratoperidinii</name>
    <dbReference type="NCBI Taxonomy" id="2856823"/>
    <lineage>
        <taxon>Bacteria</taxon>
        <taxon>Pseudomonadati</taxon>
        <taxon>Pseudomonadota</taxon>
        <taxon>Alphaproteobacteria</taxon>
        <taxon>Rhodobacterales</taxon>
        <taxon>Paracoccaceae</taxon>
        <taxon>Gymnodinialimonas</taxon>
    </lineage>
</organism>
<dbReference type="InterPro" id="IPR021466">
    <property type="entry name" value="Put_rhamnosyl_transferase"/>
</dbReference>
<sequence>MAEGVQVQGLCRFSFPCTGGFKKYHESLEERRAALYAPDRLDQRTLWFEHVFLPPLRAQTDKDFTLHLLMGEDLPKPWRDRVEAAIADVPQIQPHWREPGDHRAICRDVLWGGREATRTVVAEFRLDDDDAVAIDYVQQLRRGWGKVARLANFHGRVALDHGKGMVLEAQPDGGLKPHVLNTHCWSAGLAIFLKPEDEAIVMDFPHHKIWARVPFVNLTDSVMFIRGDHAHNDARTPFGAGQPVPIPPEEIAPLLQRRFAIDLPAFEAAWRSLVA</sequence>
<dbReference type="Proteomes" id="UP000825009">
    <property type="component" value="Chromosome"/>
</dbReference>
<keyword evidence="2" id="KW-1185">Reference proteome</keyword>
<proteinExistence type="predicted"/>
<accession>A0A8F6YA75</accession>
<dbReference type="RefSeq" id="WP_219002479.1">
    <property type="nucleotide sequence ID" value="NZ_CP079194.1"/>
</dbReference>
<name>A0A8F6YA75_9RHOB</name>
<reference evidence="1 2" key="1">
    <citation type="submission" date="2021-07" db="EMBL/GenBank/DDBJ databases">
        <title>A novel Jannaschia species isolated from marine dinoflagellate Ceratoperidinium margalefii.</title>
        <authorList>
            <person name="Jiang Y."/>
            <person name="Li Z."/>
        </authorList>
    </citation>
    <scope>NUCLEOTIDE SEQUENCE [LARGE SCALE GENOMIC DNA]</scope>
    <source>
        <strain evidence="1 2">J12C1-MA-4</strain>
    </source>
</reference>
<dbReference type="Pfam" id="PF11316">
    <property type="entry name" value="Rhamno_transf"/>
    <property type="match status" value="1"/>
</dbReference>